<evidence type="ECO:0000313" key="1">
    <source>
        <dbReference type="EMBL" id="PHM45959.1"/>
    </source>
</evidence>
<protein>
    <submittedName>
        <fullName evidence="2">Uncharacterized protein</fullName>
    </submittedName>
</protein>
<evidence type="ECO:0000313" key="3">
    <source>
        <dbReference type="Proteomes" id="UP000198919"/>
    </source>
</evidence>
<name>A0A1I3U7S6_9GAMM</name>
<dbReference type="Proteomes" id="UP000198919">
    <property type="component" value="Unassembled WGS sequence"/>
</dbReference>
<keyword evidence="4" id="KW-1185">Reference proteome</keyword>
<dbReference type="AlphaFoldDB" id="A0A1I3U7S6"/>
<dbReference type="Proteomes" id="UP000224607">
    <property type="component" value="Unassembled WGS sequence"/>
</dbReference>
<gene>
    <name evidence="2" type="ORF">SAMN05421680_11666</name>
    <name evidence="1" type="ORF">Xmau_00351</name>
</gene>
<dbReference type="EMBL" id="NITY01000001">
    <property type="protein sequence ID" value="PHM45959.1"/>
    <property type="molecule type" value="Genomic_DNA"/>
</dbReference>
<reference evidence="1 4" key="3">
    <citation type="journal article" date="2017" name="Nat. Microbiol.">
        <title>Natural product diversity associated with the nematode symbionts Photorhabdus and Xenorhabdus.</title>
        <authorList>
            <person name="Tobias N.J."/>
            <person name="Wolff H."/>
            <person name="Djahanschiri B."/>
            <person name="Grundmann F."/>
            <person name="Kronenwerth M."/>
            <person name="Shi Y.M."/>
            <person name="Simonyi S."/>
            <person name="Grun P."/>
            <person name="Shapiro-Ilan D."/>
            <person name="Pidot S.J."/>
            <person name="Stinear T.P."/>
            <person name="Ebersberger I."/>
            <person name="Bode H.B."/>
        </authorList>
    </citation>
    <scope>NUCLEOTIDE SEQUENCE [LARGE SCALE GENOMIC DNA]</scope>
    <source>
        <strain evidence="1 4">DSM 17908</strain>
    </source>
</reference>
<reference evidence="2" key="1">
    <citation type="submission" date="2016-10" db="EMBL/GenBank/DDBJ databases">
        <authorList>
            <person name="de Groot N.N."/>
        </authorList>
    </citation>
    <scope>NUCLEOTIDE SEQUENCE [LARGE SCALE GENOMIC DNA]</scope>
    <source>
        <strain evidence="2">DSM 17908</strain>
    </source>
</reference>
<sequence>MSYWLPMASCLLQNRQPHGYRLYRGAYLPASLDFIQIQHSIYWGIL</sequence>
<accession>A0A1I3U7S6</accession>
<evidence type="ECO:0000313" key="4">
    <source>
        <dbReference type="Proteomes" id="UP000224607"/>
    </source>
</evidence>
<proteinExistence type="predicted"/>
<organism evidence="2 3">
    <name type="scientific">Xenorhabdus mauleonii</name>
    <dbReference type="NCBI Taxonomy" id="351675"/>
    <lineage>
        <taxon>Bacteria</taxon>
        <taxon>Pseudomonadati</taxon>
        <taxon>Pseudomonadota</taxon>
        <taxon>Gammaproteobacteria</taxon>
        <taxon>Enterobacterales</taxon>
        <taxon>Morganellaceae</taxon>
        <taxon>Xenorhabdus</taxon>
    </lineage>
</organism>
<evidence type="ECO:0000313" key="2">
    <source>
        <dbReference type="EMBL" id="SFJ79628.1"/>
    </source>
</evidence>
<reference evidence="3" key="2">
    <citation type="submission" date="2016-10" db="EMBL/GenBank/DDBJ databases">
        <authorList>
            <person name="Varghese N."/>
            <person name="Submissions S."/>
        </authorList>
    </citation>
    <scope>NUCLEOTIDE SEQUENCE [LARGE SCALE GENOMIC DNA]</scope>
    <source>
        <strain evidence="3">DSM 17908</strain>
    </source>
</reference>
<dbReference type="STRING" id="351675.SAMN05421680_11666"/>
<dbReference type="EMBL" id="FORG01000016">
    <property type="protein sequence ID" value="SFJ79628.1"/>
    <property type="molecule type" value="Genomic_DNA"/>
</dbReference>